<protein>
    <submittedName>
        <fullName evidence="2">Glyoxalase-like protein</fullName>
    </submittedName>
</protein>
<dbReference type="SUPFAM" id="SSF54593">
    <property type="entry name" value="Glyoxalase/Bleomycin resistance protein/Dihydroxybiphenyl dioxygenase"/>
    <property type="match status" value="1"/>
</dbReference>
<gene>
    <name evidence="2" type="ORF">DFR56_10914</name>
</gene>
<dbReference type="OrthoDB" id="9111355at2"/>
<dbReference type="InterPro" id="IPR025870">
    <property type="entry name" value="Glyoxalase-like_dom"/>
</dbReference>
<organism evidence="2 3">
    <name type="scientific">Pseudogracilibacillus auburnensis</name>
    <dbReference type="NCBI Taxonomy" id="1494959"/>
    <lineage>
        <taxon>Bacteria</taxon>
        <taxon>Bacillati</taxon>
        <taxon>Bacillota</taxon>
        <taxon>Bacilli</taxon>
        <taxon>Bacillales</taxon>
        <taxon>Bacillaceae</taxon>
        <taxon>Pseudogracilibacillus</taxon>
    </lineage>
</organism>
<evidence type="ECO:0000313" key="3">
    <source>
        <dbReference type="Proteomes" id="UP000247978"/>
    </source>
</evidence>
<dbReference type="PANTHER" id="PTHR40265:SF1">
    <property type="entry name" value="GLYOXALASE-LIKE DOMAIN-CONTAINING PROTEIN"/>
    <property type="match status" value="1"/>
</dbReference>
<feature type="domain" description="Glyoxalase-like" evidence="1">
    <location>
        <begin position="5"/>
        <end position="195"/>
    </location>
</feature>
<sequence>MTLKFDHLIQFVHDPKKAMKIFNEHGFHAVEGGVHENRGTYNGLSYFDLSYIEFLGAYDKNLVKETKHLDYSLFSTILDNNFSEGFIRTAIRTEDILKTADRLEKKGLTVHGPVSLHRKTPNGTLIKWKLLYAGNQKSGPELPFFIQWNETDAERRRKLTKQKVISNHPIGNVQIDYVAYAVKNVNQIADQWANILGLQTEPFTYDDKLNASGKRLLLKEGNILLLEPKGNGIVSKIIEERGERPFKVSFFGSSEKKSFHLYSGQFELK</sequence>
<evidence type="ECO:0000313" key="2">
    <source>
        <dbReference type="EMBL" id="PXW85852.1"/>
    </source>
</evidence>
<accession>A0A2V3VV65</accession>
<name>A0A2V3VV65_9BACI</name>
<keyword evidence="3" id="KW-1185">Reference proteome</keyword>
<evidence type="ECO:0000259" key="1">
    <source>
        <dbReference type="Pfam" id="PF13468"/>
    </source>
</evidence>
<dbReference type="RefSeq" id="WP_110395822.1">
    <property type="nucleotide sequence ID" value="NZ_JBHUHB010000001.1"/>
</dbReference>
<dbReference type="Proteomes" id="UP000247978">
    <property type="component" value="Unassembled WGS sequence"/>
</dbReference>
<comment type="caution">
    <text evidence="2">The sequence shown here is derived from an EMBL/GenBank/DDBJ whole genome shotgun (WGS) entry which is preliminary data.</text>
</comment>
<dbReference type="InterPro" id="IPR029068">
    <property type="entry name" value="Glyas_Bleomycin-R_OHBP_Dase"/>
</dbReference>
<proteinExistence type="predicted"/>
<dbReference type="PANTHER" id="PTHR40265">
    <property type="entry name" value="BLL2707 PROTEIN"/>
    <property type="match status" value="1"/>
</dbReference>
<reference evidence="2 3" key="1">
    <citation type="submission" date="2018-05" db="EMBL/GenBank/DDBJ databases">
        <title>Genomic Encyclopedia of Type Strains, Phase IV (KMG-IV): sequencing the most valuable type-strain genomes for metagenomic binning, comparative biology and taxonomic classification.</title>
        <authorList>
            <person name="Goeker M."/>
        </authorList>
    </citation>
    <scope>NUCLEOTIDE SEQUENCE [LARGE SCALE GENOMIC DNA]</scope>
    <source>
        <strain evidence="2 3">DSM 28556</strain>
    </source>
</reference>
<dbReference type="Gene3D" id="3.10.180.10">
    <property type="entry name" value="2,3-Dihydroxybiphenyl 1,2-Dioxygenase, domain 1"/>
    <property type="match status" value="1"/>
</dbReference>
<dbReference type="Pfam" id="PF13468">
    <property type="entry name" value="Glyoxalase_3"/>
    <property type="match status" value="1"/>
</dbReference>
<dbReference type="AlphaFoldDB" id="A0A2V3VV65"/>
<dbReference type="EMBL" id="QJJQ01000009">
    <property type="protein sequence ID" value="PXW85852.1"/>
    <property type="molecule type" value="Genomic_DNA"/>
</dbReference>